<organism evidence="7 8">
    <name type="scientific">Streptosporangium amethystogenes subsp. fukuiense</name>
    <dbReference type="NCBI Taxonomy" id="698418"/>
    <lineage>
        <taxon>Bacteria</taxon>
        <taxon>Bacillati</taxon>
        <taxon>Actinomycetota</taxon>
        <taxon>Actinomycetes</taxon>
        <taxon>Streptosporangiales</taxon>
        <taxon>Streptosporangiaceae</taxon>
        <taxon>Streptosporangium</taxon>
    </lineage>
</organism>
<dbReference type="InterPro" id="IPR003593">
    <property type="entry name" value="AAA+_ATPase"/>
</dbReference>
<comment type="subcellular location">
    <subcellularLocation>
        <location evidence="1">Cell membrane</location>
        <topology evidence="1">Peripheral membrane protein</topology>
    </subcellularLocation>
</comment>
<dbReference type="Pfam" id="PF00005">
    <property type="entry name" value="ABC_tran"/>
    <property type="match status" value="1"/>
</dbReference>
<dbReference type="PROSITE" id="PS00211">
    <property type="entry name" value="ABC_TRANSPORTER_1"/>
    <property type="match status" value="1"/>
</dbReference>
<evidence type="ECO:0000259" key="6">
    <source>
        <dbReference type="PROSITE" id="PS50893"/>
    </source>
</evidence>
<keyword evidence="3" id="KW-0547">Nucleotide-binding</keyword>
<dbReference type="InterPro" id="IPR003439">
    <property type="entry name" value="ABC_transporter-like_ATP-bd"/>
</dbReference>
<keyword evidence="8" id="KW-1185">Reference proteome</keyword>
<dbReference type="SUPFAM" id="SSF52540">
    <property type="entry name" value="P-loop containing nucleoside triphosphate hydrolases"/>
    <property type="match status" value="1"/>
</dbReference>
<accession>A0ABW2STC1</accession>
<keyword evidence="4 7" id="KW-0067">ATP-binding</keyword>
<dbReference type="SMART" id="SM00382">
    <property type="entry name" value="AAA"/>
    <property type="match status" value="1"/>
</dbReference>
<dbReference type="Gene3D" id="3.40.50.300">
    <property type="entry name" value="P-loop containing nucleotide triphosphate hydrolases"/>
    <property type="match status" value="1"/>
</dbReference>
<dbReference type="EMBL" id="JBHTEE010000001">
    <property type="protein sequence ID" value="MFC7599519.1"/>
    <property type="molecule type" value="Genomic_DNA"/>
</dbReference>
<dbReference type="InterPro" id="IPR027417">
    <property type="entry name" value="P-loop_NTPase"/>
</dbReference>
<evidence type="ECO:0000313" key="7">
    <source>
        <dbReference type="EMBL" id="MFC7599519.1"/>
    </source>
</evidence>
<dbReference type="PANTHER" id="PTHR42711:SF16">
    <property type="entry name" value="ABC TRANSPORTER ATP-BINDING PROTEIN"/>
    <property type="match status" value="1"/>
</dbReference>
<evidence type="ECO:0000256" key="2">
    <source>
        <dbReference type="ARBA" id="ARBA00022448"/>
    </source>
</evidence>
<protein>
    <submittedName>
        <fullName evidence="7">ABC transporter ATP-binding protein</fullName>
    </submittedName>
</protein>
<comment type="caution">
    <text evidence="7">The sequence shown here is derived from an EMBL/GenBank/DDBJ whole genome shotgun (WGS) entry which is preliminary data.</text>
</comment>
<feature type="domain" description="ABC transporter" evidence="6">
    <location>
        <begin position="10"/>
        <end position="235"/>
    </location>
</feature>
<sequence length="313" mass="34131">MHATTSSPAVEADRLHKRYRSKVAVEEVSLSVAVGEIFGILGRNGAGKTTTVELIAGLRRPDRGTVRVLGLDTRRDRARLRQVLGVQPQEATLHSALTVTELVRLYGSFYRDPLPTGDLIESVGLTASHRTRFENLSGGQRQRLSIALALVGRPRVVILDELTTGLDPEARRQMWTTLERLRESGVTVLLVSHAMEEIERLCDRVALLDEGRVAALDSPSGLVRRAGFAQRVIFRAATPVPDGLLEGLDEAERVRADGDRVVVEGRGDLLQAVSVALVRAGVVATETRSEQAGLDDAFVALTGHRLDTEETIR</sequence>
<keyword evidence="2" id="KW-0813">Transport</keyword>
<dbReference type="InterPro" id="IPR017871">
    <property type="entry name" value="ABC_transporter-like_CS"/>
</dbReference>
<dbReference type="InterPro" id="IPR050763">
    <property type="entry name" value="ABC_transporter_ATP-binding"/>
</dbReference>
<dbReference type="RefSeq" id="WP_343966103.1">
    <property type="nucleotide sequence ID" value="NZ_BAAAGK010000037.1"/>
</dbReference>
<keyword evidence="5" id="KW-0046">Antibiotic resistance</keyword>
<dbReference type="PANTHER" id="PTHR42711">
    <property type="entry name" value="ABC TRANSPORTER ATP-BINDING PROTEIN"/>
    <property type="match status" value="1"/>
</dbReference>
<evidence type="ECO:0000256" key="3">
    <source>
        <dbReference type="ARBA" id="ARBA00022741"/>
    </source>
</evidence>
<evidence type="ECO:0000256" key="5">
    <source>
        <dbReference type="ARBA" id="ARBA00023251"/>
    </source>
</evidence>
<dbReference type="CDD" id="cd03230">
    <property type="entry name" value="ABC_DR_subfamily_A"/>
    <property type="match status" value="1"/>
</dbReference>
<reference evidence="8" key="1">
    <citation type="journal article" date="2019" name="Int. J. Syst. Evol. Microbiol.">
        <title>The Global Catalogue of Microorganisms (GCM) 10K type strain sequencing project: providing services to taxonomists for standard genome sequencing and annotation.</title>
        <authorList>
            <consortium name="The Broad Institute Genomics Platform"/>
            <consortium name="The Broad Institute Genome Sequencing Center for Infectious Disease"/>
            <person name="Wu L."/>
            <person name="Ma J."/>
        </authorList>
    </citation>
    <scope>NUCLEOTIDE SEQUENCE [LARGE SCALE GENOMIC DNA]</scope>
    <source>
        <strain evidence="8">JCM 10083</strain>
    </source>
</reference>
<evidence type="ECO:0000256" key="4">
    <source>
        <dbReference type="ARBA" id="ARBA00022840"/>
    </source>
</evidence>
<dbReference type="PROSITE" id="PS50893">
    <property type="entry name" value="ABC_TRANSPORTER_2"/>
    <property type="match status" value="1"/>
</dbReference>
<name>A0ABW2STC1_9ACTN</name>
<evidence type="ECO:0000256" key="1">
    <source>
        <dbReference type="ARBA" id="ARBA00004202"/>
    </source>
</evidence>
<proteinExistence type="predicted"/>
<gene>
    <name evidence="7" type="ORF">ACFQVD_05290</name>
</gene>
<dbReference type="GO" id="GO:0005524">
    <property type="term" value="F:ATP binding"/>
    <property type="evidence" value="ECO:0007669"/>
    <property type="project" value="UniProtKB-KW"/>
</dbReference>
<evidence type="ECO:0000313" key="8">
    <source>
        <dbReference type="Proteomes" id="UP001596514"/>
    </source>
</evidence>
<dbReference type="Proteomes" id="UP001596514">
    <property type="component" value="Unassembled WGS sequence"/>
</dbReference>